<name>A0A5J4W1Q3_9EUKA</name>
<dbReference type="Proteomes" id="UP000324800">
    <property type="component" value="Unassembled WGS sequence"/>
</dbReference>
<comment type="caution">
    <text evidence="1">The sequence shown here is derived from an EMBL/GenBank/DDBJ whole genome shotgun (WGS) entry which is preliminary data.</text>
</comment>
<accession>A0A5J4W1Q3</accession>
<dbReference type="AlphaFoldDB" id="A0A5J4W1Q3"/>
<dbReference type="EMBL" id="SNRW01003889">
    <property type="protein sequence ID" value="KAA6388672.1"/>
    <property type="molecule type" value="Genomic_DNA"/>
</dbReference>
<reference evidence="1 2" key="1">
    <citation type="submission" date="2019-03" db="EMBL/GenBank/DDBJ databases">
        <title>Single cell metagenomics reveals metabolic interactions within the superorganism composed of flagellate Streblomastix strix and complex community of Bacteroidetes bacteria on its surface.</title>
        <authorList>
            <person name="Treitli S.C."/>
            <person name="Kolisko M."/>
            <person name="Husnik F."/>
            <person name="Keeling P."/>
            <person name="Hampl V."/>
        </authorList>
    </citation>
    <scope>NUCLEOTIDE SEQUENCE [LARGE SCALE GENOMIC DNA]</scope>
    <source>
        <strain evidence="1">ST1C</strain>
    </source>
</reference>
<sequence length="68" mass="7305">MFAPISPITDKIKGLSIKEFGGIKPINGAPGASTLLSSLKKYEKQEDKKLNIKLVKVGLLFDSSTSVI</sequence>
<evidence type="ECO:0000313" key="2">
    <source>
        <dbReference type="Proteomes" id="UP000324800"/>
    </source>
</evidence>
<protein>
    <submittedName>
        <fullName evidence="1">Uncharacterized protein</fullName>
    </submittedName>
</protein>
<evidence type="ECO:0000313" key="1">
    <source>
        <dbReference type="EMBL" id="KAA6388672.1"/>
    </source>
</evidence>
<organism evidence="1 2">
    <name type="scientific">Streblomastix strix</name>
    <dbReference type="NCBI Taxonomy" id="222440"/>
    <lineage>
        <taxon>Eukaryota</taxon>
        <taxon>Metamonada</taxon>
        <taxon>Preaxostyla</taxon>
        <taxon>Oxymonadida</taxon>
        <taxon>Streblomastigidae</taxon>
        <taxon>Streblomastix</taxon>
    </lineage>
</organism>
<gene>
    <name evidence="1" type="ORF">EZS28_015799</name>
</gene>
<proteinExistence type="predicted"/>